<keyword evidence="3" id="KW-1185">Reference proteome</keyword>
<gene>
    <name evidence="2" type="ORF">CYPRO_0649</name>
</gene>
<dbReference type="Gene3D" id="2.40.160.10">
    <property type="entry name" value="Porin"/>
    <property type="match status" value="1"/>
</dbReference>
<dbReference type="KEGG" id="cprv:CYPRO_0649"/>
<sequence length="485" mass="55435">MKSCQFTRSGLFTLFLSLLICGLFSFSAPVHAVAAESADSTASVQRDLLQTLRDNGVITAEQFERLMRQSAGEAVRTRDLLDDDDDFGYTQTDTRTRRFRVRSEDGRDLFRLRGRLYIDGAGNFLDDRKNTVDDNRENRGNLARYGTIIRSARLGAEGVMYEDFLWRMEVDFRDEEVRIRGAYVEYIRLNPLRIKIGNIKEPFGLEWMNSRNRATFLERAASVDAYKPDWNLGMALGWQGSRYSLSTALMSGGGLINERQQTGGYAFAGRATFAPYMGFDSYTHLGFSSSYRVNAFTERIDGNFDQQYVDVRMRTRTGTRAIDGRFIGADDIDDVVDITRYHAEAAFGIGPVHMQGEYTIVDVRRDFLKPDLSLGGWYVQAGWFLTGERRVYRPDRGNFGAIVPNRNFQPGFGPGAWELAFRYAHVDSNDQDYDGGEMRHFTAGLNWYLNRETRLMLNYIYLDAERLNGKRTKGSLIAARVQFEF</sequence>
<dbReference type="SUPFAM" id="SSF56935">
    <property type="entry name" value="Porins"/>
    <property type="match status" value="1"/>
</dbReference>
<keyword evidence="1" id="KW-0732">Signal</keyword>
<dbReference type="OrthoDB" id="5442696at2"/>
<name>A0A345UHI2_9BACT</name>
<protein>
    <submittedName>
        <fullName evidence="2">Phosphate-selective porin OprO and OprP</fullName>
    </submittedName>
</protein>
<dbReference type="Proteomes" id="UP000254808">
    <property type="component" value="Chromosome"/>
</dbReference>
<accession>A0A345UHI2</accession>
<organism evidence="2 3">
    <name type="scientific">Cyclonatronum proteinivorum</name>
    <dbReference type="NCBI Taxonomy" id="1457365"/>
    <lineage>
        <taxon>Bacteria</taxon>
        <taxon>Pseudomonadati</taxon>
        <taxon>Balneolota</taxon>
        <taxon>Balneolia</taxon>
        <taxon>Balneolales</taxon>
        <taxon>Cyclonatronaceae</taxon>
        <taxon>Cyclonatronum</taxon>
    </lineage>
</organism>
<dbReference type="RefSeq" id="WP_114983257.1">
    <property type="nucleotide sequence ID" value="NZ_CP027806.1"/>
</dbReference>
<dbReference type="InterPro" id="IPR023614">
    <property type="entry name" value="Porin_dom_sf"/>
</dbReference>
<dbReference type="EMBL" id="CP027806">
    <property type="protein sequence ID" value="AXI99933.1"/>
    <property type="molecule type" value="Genomic_DNA"/>
</dbReference>
<feature type="signal peptide" evidence="1">
    <location>
        <begin position="1"/>
        <end position="32"/>
    </location>
</feature>
<evidence type="ECO:0000313" key="2">
    <source>
        <dbReference type="EMBL" id="AXI99933.1"/>
    </source>
</evidence>
<dbReference type="AlphaFoldDB" id="A0A345UHI2"/>
<evidence type="ECO:0000256" key="1">
    <source>
        <dbReference type="SAM" id="SignalP"/>
    </source>
</evidence>
<evidence type="ECO:0000313" key="3">
    <source>
        <dbReference type="Proteomes" id="UP000254808"/>
    </source>
</evidence>
<dbReference type="Pfam" id="PF07396">
    <property type="entry name" value="Porin_O_P"/>
    <property type="match status" value="1"/>
</dbReference>
<reference evidence="2 3" key="1">
    <citation type="submission" date="2018-03" db="EMBL/GenBank/DDBJ databases">
        <title>Phenotypic and genomic properties of Cyclonatronum proteinivorum gen. nov., sp. nov., a haloalkaliphilic bacteroidete from soda lakes possessing Na+-translocating rhodopsin.</title>
        <authorList>
            <person name="Toshchakov S.V."/>
            <person name="Korzhenkov A."/>
            <person name="Samarov N.I."/>
            <person name="Kublanov I.V."/>
            <person name="Muntyan M.S."/>
            <person name="Sorokin D.Y."/>
        </authorList>
    </citation>
    <scope>NUCLEOTIDE SEQUENCE [LARGE SCALE GENOMIC DNA]</scope>
    <source>
        <strain evidence="2 3">Omega</strain>
    </source>
</reference>
<dbReference type="InterPro" id="IPR010870">
    <property type="entry name" value="Porin_O/P"/>
</dbReference>
<feature type="chain" id="PRO_5016880216" evidence="1">
    <location>
        <begin position="33"/>
        <end position="485"/>
    </location>
</feature>
<proteinExistence type="predicted"/>